<dbReference type="InterPro" id="IPR007995">
    <property type="entry name" value="DUF742"/>
</dbReference>
<gene>
    <name evidence="2" type="ORF">LR394_15010</name>
</gene>
<feature type="compositionally biased region" description="Low complexity" evidence="1">
    <location>
        <begin position="1"/>
        <end position="11"/>
    </location>
</feature>
<dbReference type="Pfam" id="PF05331">
    <property type="entry name" value="DUF742"/>
    <property type="match status" value="1"/>
</dbReference>
<dbReference type="RefSeq" id="WP_231442196.1">
    <property type="nucleotide sequence ID" value="NZ_JAJOMB010000007.1"/>
</dbReference>
<dbReference type="Proteomes" id="UP001138997">
    <property type="component" value="Unassembled WGS sequence"/>
</dbReference>
<keyword evidence="3" id="KW-1185">Reference proteome</keyword>
<reference evidence="2" key="1">
    <citation type="submission" date="2021-11" db="EMBL/GenBank/DDBJ databases">
        <title>Streptomyces corallinus and Kineosporia corallina sp. nov., two new coral-derived marine actinobacteria.</title>
        <authorList>
            <person name="Buangrab K."/>
            <person name="Sutthacheep M."/>
            <person name="Yeemin T."/>
            <person name="Harunari E."/>
            <person name="Igarashi Y."/>
            <person name="Sripreechasak P."/>
            <person name="Kanchanasin P."/>
            <person name="Tanasupawat S."/>
            <person name="Phongsopitanun W."/>
        </authorList>
    </citation>
    <scope>NUCLEOTIDE SEQUENCE</scope>
    <source>
        <strain evidence="2">JCM 31032</strain>
    </source>
</reference>
<dbReference type="AlphaFoldDB" id="A0A9X1NF80"/>
<dbReference type="PANTHER" id="PTHR36221:SF1">
    <property type="entry name" value="DUF742 DOMAIN-CONTAINING PROTEIN"/>
    <property type="match status" value="1"/>
</dbReference>
<comment type="caution">
    <text evidence="2">The sequence shown here is derived from an EMBL/GenBank/DDBJ whole genome shotgun (WGS) entry which is preliminary data.</text>
</comment>
<protein>
    <submittedName>
        <fullName evidence="2">DUF742 domain-containing protein</fullName>
    </submittedName>
</protein>
<dbReference type="PANTHER" id="PTHR36221">
    <property type="entry name" value="DUF742 DOMAIN-CONTAINING PROTEIN"/>
    <property type="match status" value="1"/>
</dbReference>
<accession>A0A9X1NF80</accession>
<evidence type="ECO:0000256" key="1">
    <source>
        <dbReference type="SAM" id="MobiDB-lite"/>
    </source>
</evidence>
<sequence>MTGPRGQAGRRAAGGQGGPDPSRAQLRPVGEHEYDPADDMVIRPFLLTGGRTRPVQEGLRVETLVHARPRSATAVLRFEHQQIVQLCREPTSLAEISAALRVPFGVARVLVSDLVADGSVVVTEREELSIQLIERIRDRVRAL</sequence>
<evidence type="ECO:0000313" key="3">
    <source>
        <dbReference type="Proteomes" id="UP001138997"/>
    </source>
</evidence>
<name>A0A9X1NF80_9ACTN</name>
<evidence type="ECO:0000313" key="2">
    <source>
        <dbReference type="EMBL" id="MCD5312216.1"/>
    </source>
</evidence>
<proteinExistence type="predicted"/>
<organism evidence="2 3">
    <name type="scientific">Kineosporia babensis</name>
    <dbReference type="NCBI Taxonomy" id="499548"/>
    <lineage>
        <taxon>Bacteria</taxon>
        <taxon>Bacillati</taxon>
        <taxon>Actinomycetota</taxon>
        <taxon>Actinomycetes</taxon>
        <taxon>Kineosporiales</taxon>
        <taxon>Kineosporiaceae</taxon>
        <taxon>Kineosporia</taxon>
    </lineage>
</organism>
<dbReference type="EMBL" id="JAJOMB010000007">
    <property type="protein sequence ID" value="MCD5312216.1"/>
    <property type="molecule type" value="Genomic_DNA"/>
</dbReference>
<feature type="region of interest" description="Disordered" evidence="1">
    <location>
        <begin position="1"/>
        <end position="35"/>
    </location>
</feature>